<dbReference type="PANTHER" id="PTHR16161:SF0">
    <property type="entry name" value="TRANSCRIPTIONAL PROTEIN SWT1"/>
    <property type="match status" value="1"/>
</dbReference>
<name>A0A1X2HCE8_SYNRA</name>
<dbReference type="Proteomes" id="UP000242180">
    <property type="component" value="Unassembled WGS sequence"/>
</dbReference>
<dbReference type="GO" id="GO:0004540">
    <property type="term" value="F:RNA nuclease activity"/>
    <property type="evidence" value="ECO:0007669"/>
    <property type="project" value="UniProtKB-ARBA"/>
</dbReference>
<dbReference type="InterPro" id="IPR002716">
    <property type="entry name" value="PIN_dom"/>
</dbReference>
<dbReference type="GO" id="GO:0005634">
    <property type="term" value="C:nucleus"/>
    <property type="evidence" value="ECO:0007669"/>
    <property type="project" value="TreeGrafter"/>
</dbReference>
<evidence type="ECO:0000313" key="2">
    <source>
        <dbReference type="EMBL" id="ORY96469.1"/>
    </source>
</evidence>
<dbReference type="SUPFAM" id="SSF88723">
    <property type="entry name" value="PIN domain-like"/>
    <property type="match status" value="1"/>
</dbReference>
<dbReference type="AlphaFoldDB" id="A0A1X2HCE8"/>
<keyword evidence="3" id="KW-1185">Reference proteome</keyword>
<dbReference type="Gene3D" id="3.40.50.1010">
    <property type="entry name" value="5'-nuclease"/>
    <property type="match status" value="1"/>
</dbReference>
<dbReference type="Pfam" id="PF13638">
    <property type="entry name" value="PIN_4"/>
    <property type="match status" value="1"/>
</dbReference>
<evidence type="ECO:0000313" key="3">
    <source>
        <dbReference type="Proteomes" id="UP000242180"/>
    </source>
</evidence>
<dbReference type="OMA" id="IPWIVVR"/>
<dbReference type="OrthoDB" id="2017974at2759"/>
<evidence type="ECO:0000259" key="1">
    <source>
        <dbReference type="Pfam" id="PF13638"/>
    </source>
</evidence>
<dbReference type="EMBL" id="MCGN01000005">
    <property type="protein sequence ID" value="ORY96469.1"/>
    <property type="molecule type" value="Genomic_DNA"/>
</dbReference>
<reference evidence="2 3" key="1">
    <citation type="submission" date="2016-07" db="EMBL/GenBank/DDBJ databases">
        <title>Pervasive Adenine N6-methylation of Active Genes in Fungi.</title>
        <authorList>
            <consortium name="DOE Joint Genome Institute"/>
            <person name="Mondo S.J."/>
            <person name="Dannebaum R.O."/>
            <person name="Kuo R.C."/>
            <person name="Labutti K."/>
            <person name="Haridas S."/>
            <person name="Kuo A."/>
            <person name="Salamov A."/>
            <person name="Ahrendt S.R."/>
            <person name="Lipzen A."/>
            <person name="Sullivan W."/>
            <person name="Andreopoulos W.B."/>
            <person name="Clum A."/>
            <person name="Lindquist E."/>
            <person name="Daum C."/>
            <person name="Ramamoorthy G.K."/>
            <person name="Gryganskyi A."/>
            <person name="Culley D."/>
            <person name="Magnuson J.K."/>
            <person name="James T.Y."/>
            <person name="O'Malley M.A."/>
            <person name="Stajich J.E."/>
            <person name="Spatafora J.W."/>
            <person name="Visel A."/>
            <person name="Grigoriev I.V."/>
        </authorList>
    </citation>
    <scope>NUCLEOTIDE SEQUENCE [LARGE SCALE GENOMIC DNA]</scope>
    <source>
        <strain evidence="2 3">NRRL 2496</strain>
    </source>
</reference>
<feature type="domain" description="PIN" evidence="1">
    <location>
        <begin position="53"/>
        <end position="147"/>
    </location>
</feature>
<sequence length="163" mass="18603">MDDGMDLDGPEFLLSLSQEIADIRFQPDDTPINDDLFENGGGDTALASVRTALVLDTNFLISHLKYLKSLTQAAEEQPGQIVLIIPWIVVRELDRLKLRHEPRSENGVFVGTLSDLARKAMQFIEKALRKQKHWLRGQKQSEVYDKDSKLVRTMLLKTIMRLI</sequence>
<protein>
    <submittedName>
        <fullName evidence="2">PIN domain-domain-containing protein</fullName>
    </submittedName>
</protein>
<dbReference type="InterPro" id="IPR052626">
    <property type="entry name" value="SWT1_Regulator"/>
</dbReference>
<proteinExistence type="predicted"/>
<organism evidence="2 3">
    <name type="scientific">Syncephalastrum racemosum</name>
    <name type="common">Filamentous fungus</name>
    <dbReference type="NCBI Taxonomy" id="13706"/>
    <lineage>
        <taxon>Eukaryota</taxon>
        <taxon>Fungi</taxon>
        <taxon>Fungi incertae sedis</taxon>
        <taxon>Mucoromycota</taxon>
        <taxon>Mucoromycotina</taxon>
        <taxon>Mucoromycetes</taxon>
        <taxon>Mucorales</taxon>
        <taxon>Syncephalastraceae</taxon>
        <taxon>Syncephalastrum</taxon>
    </lineage>
</organism>
<comment type="caution">
    <text evidence="2">The sequence shown here is derived from an EMBL/GenBank/DDBJ whole genome shotgun (WGS) entry which is preliminary data.</text>
</comment>
<dbReference type="STRING" id="13706.A0A1X2HCE8"/>
<accession>A0A1X2HCE8</accession>
<dbReference type="InterPro" id="IPR029060">
    <property type="entry name" value="PIN-like_dom_sf"/>
</dbReference>
<gene>
    <name evidence="2" type="ORF">BCR43DRAFT_277307</name>
</gene>
<dbReference type="InParanoid" id="A0A1X2HCE8"/>
<dbReference type="PANTHER" id="PTHR16161">
    <property type="entry name" value="TRANSCRIPTIONAL PROTEIN SWT1"/>
    <property type="match status" value="1"/>
</dbReference>